<dbReference type="InterPro" id="IPR029753">
    <property type="entry name" value="D-isomer_DH_CS"/>
</dbReference>
<feature type="domain" description="D-isomer specific 2-hydroxyacid dehydrogenase catalytic" evidence="5">
    <location>
        <begin position="27"/>
        <end position="316"/>
    </location>
</feature>
<dbReference type="RefSeq" id="WP_075701339.1">
    <property type="nucleotide sequence ID" value="NZ_CP074127.1"/>
</dbReference>
<dbReference type="EMBL" id="CP074127">
    <property type="protein sequence ID" value="QUS58485.1"/>
    <property type="molecule type" value="Genomic_DNA"/>
</dbReference>
<dbReference type="InterPro" id="IPR006140">
    <property type="entry name" value="D-isomer_DH_NAD-bd"/>
</dbReference>
<keyword evidence="7" id="KW-0614">Plasmid</keyword>
<keyword evidence="2 4" id="KW-0560">Oxidoreductase</keyword>
<proteinExistence type="inferred from homology"/>
<evidence type="ECO:0000256" key="3">
    <source>
        <dbReference type="ARBA" id="ARBA00023027"/>
    </source>
</evidence>
<dbReference type="Proteomes" id="UP000680706">
    <property type="component" value="Plasmid pAb134-01"/>
</dbReference>
<gene>
    <name evidence="7" type="ORF">KGB56_22435</name>
</gene>
<evidence type="ECO:0000313" key="7">
    <source>
        <dbReference type="EMBL" id="QUS58485.1"/>
    </source>
</evidence>
<dbReference type="InterPro" id="IPR050418">
    <property type="entry name" value="D-iso_2-hydroxyacid_DH_PdxB"/>
</dbReference>
<dbReference type="PROSITE" id="PS00670">
    <property type="entry name" value="D_2_HYDROXYACID_DH_2"/>
    <property type="match status" value="1"/>
</dbReference>
<evidence type="ECO:0000256" key="2">
    <source>
        <dbReference type="ARBA" id="ARBA00023002"/>
    </source>
</evidence>
<dbReference type="Gene3D" id="3.40.50.720">
    <property type="entry name" value="NAD(P)-binding Rossmann-like Domain"/>
    <property type="match status" value="2"/>
</dbReference>
<dbReference type="CDD" id="cd12162">
    <property type="entry name" value="2-Hacid_dh_4"/>
    <property type="match status" value="1"/>
</dbReference>
<name>A0ABX8AUU0_9HYPH</name>
<evidence type="ECO:0000259" key="5">
    <source>
        <dbReference type="Pfam" id="PF00389"/>
    </source>
</evidence>
<dbReference type="SUPFAM" id="SSF52283">
    <property type="entry name" value="Formate/glycerate dehydrogenase catalytic domain-like"/>
    <property type="match status" value="1"/>
</dbReference>
<accession>A0ABX8AUU0</accession>
<dbReference type="PANTHER" id="PTHR43761:SF1">
    <property type="entry name" value="D-ISOMER SPECIFIC 2-HYDROXYACID DEHYDROGENASE CATALYTIC DOMAIN-CONTAINING PROTEIN-RELATED"/>
    <property type="match status" value="1"/>
</dbReference>
<dbReference type="InterPro" id="IPR006139">
    <property type="entry name" value="D-isomer_2_OHA_DH_cat_dom"/>
</dbReference>
<keyword evidence="3" id="KW-0520">NAD</keyword>
<evidence type="ECO:0000256" key="1">
    <source>
        <dbReference type="ARBA" id="ARBA00005854"/>
    </source>
</evidence>
<geneLocation type="plasmid" evidence="7 8">
    <name>pAb134-01</name>
</geneLocation>
<protein>
    <submittedName>
        <fullName evidence="7">D-2-hydroxyacid dehydrogenase</fullName>
    </submittedName>
</protein>
<dbReference type="Pfam" id="PF00389">
    <property type="entry name" value="2-Hacid_dh"/>
    <property type="match status" value="1"/>
</dbReference>
<reference evidence="7 8" key="1">
    <citation type="journal article" date="2021" name="Angew. Chem. Int. Ed. Engl.">
        <title>A novel family of nonribosomal peptides modulate collective behavior in Pseudovibrio bacteria isolated from marine sponges.</title>
        <authorList>
            <person name="Ioca L.P."/>
            <person name="Dai Y."/>
            <person name="Kunakom S."/>
            <person name="Diaz-Espinosa J."/>
            <person name="Krunic A."/>
            <person name="Crnkovic C.M."/>
            <person name="Orjala J."/>
            <person name="Sanchez L.M."/>
            <person name="Ferreira A.G."/>
            <person name="Berlinck R.G.S."/>
            <person name="Eustaquio A.S."/>
        </authorList>
    </citation>
    <scope>NUCLEOTIDE SEQUENCE [LARGE SCALE GENOMIC DNA]</scope>
    <source>
        <strain evidence="7 8">Ab134</strain>
        <plasmid evidence="7 8">pAb134-01</plasmid>
    </source>
</reference>
<dbReference type="Pfam" id="PF02826">
    <property type="entry name" value="2-Hacid_dh_C"/>
    <property type="match status" value="1"/>
</dbReference>
<comment type="similarity">
    <text evidence="1 4">Belongs to the D-isomer specific 2-hydroxyacid dehydrogenase family.</text>
</comment>
<feature type="domain" description="D-isomer specific 2-hydroxyacid dehydrogenase NAD-binding" evidence="6">
    <location>
        <begin position="106"/>
        <end position="286"/>
    </location>
</feature>
<keyword evidence="8" id="KW-1185">Reference proteome</keyword>
<evidence type="ECO:0000256" key="4">
    <source>
        <dbReference type="RuleBase" id="RU003719"/>
    </source>
</evidence>
<evidence type="ECO:0000313" key="8">
    <source>
        <dbReference type="Proteomes" id="UP000680706"/>
    </source>
</evidence>
<evidence type="ECO:0000259" key="6">
    <source>
        <dbReference type="Pfam" id="PF02826"/>
    </source>
</evidence>
<dbReference type="SUPFAM" id="SSF51735">
    <property type="entry name" value="NAD(P)-binding Rossmann-fold domains"/>
    <property type="match status" value="1"/>
</dbReference>
<organism evidence="7 8">
    <name type="scientific">Pseudovibrio brasiliensis</name>
    <dbReference type="NCBI Taxonomy" id="1898042"/>
    <lineage>
        <taxon>Bacteria</taxon>
        <taxon>Pseudomonadati</taxon>
        <taxon>Pseudomonadota</taxon>
        <taxon>Alphaproteobacteria</taxon>
        <taxon>Hyphomicrobiales</taxon>
        <taxon>Stappiaceae</taxon>
        <taxon>Pseudovibrio</taxon>
    </lineage>
</organism>
<sequence length="321" mass="34929">MKIAFLDRSTIGPTVQISKPSFPHEWVEYDNTSPDEVLERLQGVQICITNKVPLSADVLKQLPDLKLVCIAATGYDKVDIATCDELGIVVSNVRGYAVNTVPEHAFALIFALRRSLVGYRQDVINGEWQKSGKFCFFHHPIKDLAGSRLGIIGSGTLGKGTARIGEALGMDVVFAARKGAREVRPGYTDWQEVITTSDVISLHTPLTPETRGMISTAEFEAMKQMPILINTSRGCLVDEAALVQALDKQQIAAAGFDVLTTEPPQADNPLLSILDRPNVIVTPHVAWASEEAMQALWDQLVSHMENFQNGTPTNAVGHVGG</sequence>
<dbReference type="InterPro" id="IPR036291">
    <property type="entry name" value="NAD(P)-bd_dom_sf"/>
</dbReference>
<dbReference type="PANTHER" id="PTHR43761">
    <property type="entry name" value="D-ISOMER SPECIFIC 2-HYDROXYACID DEHYDROGENASE FAMILY PROTEIN (AFU_ORTHOLOGUE AFUA_1G13630)"/>
    <property type="match status" value="1"/>
</dbReference>